<dbReference type="GO" id="GO:0046872">
    <property type="term" value="F:metal ion binding"/>
    <property type="evidence" value="ECO:0007669"/>
    <property type="project" value="UniProtKB-KW"/>
</dbReference>
<evidence type="ECO:0000256" key="5">
    <source>
        <dbReference type="ARBA" id="ARBA00022723"/>
    </source>
</evidence>
<dbReference type="InterPro" id="IPR001357">
    <property type="entry name" value="BRCT_dom"/>
</dbReference>
<sequence length="869" mass="100468">MDDLDKCSVPFSRLCEFMEKLNRQKGKNKANNLKKFFKSNVKSFFPIIRLMVPSYDMERGQYGLKETTLGKLYAELLNLPTREKEALVFYKNPNKQFEGCPAGGFVEVLEFILSKRIGASKNLSVEEVNALLDKLANAIDKAEKKKVLRELVCSMSSMEQKWLVKIILKDMKLGTHEKILGLYHEKALEIYFHTNNLREVFTKLRDKNTDLSSHLYTLGQPIRPMLAGRKPYQELKKLLANSEVFVETKFDGERIQCHFTQNDDFFLYSRNAVDYTNMYSKALKDVIINNIKGLRACILDGELIVWDLENRCQGRFGQNKTVALEETPGKTLCYKVFDILYMETLDGECVDLMPRPIVDRKALLEKHINPVPNKFEVSKSYQVKGSKAVFDLFNKAIEENEEGLIVKRMDSPYIADDRSNLWLKLKSEYFEALSDTLDLLIVGGYYGSGFRAGGGDEFDHITVFLCAVANKIDLKDPTRSKFIPVTKVGTGYSLHELSEIRRGLKDQWKAFRQSPDYWPKWVPGSGERPDYYIKDPSKSIVLELKAAEIVPTEKFPSEFTLRFPKVHKIRYDKNWDQATTLSEFSGIMDNFSRGLTEKTAKIEEAHKKDPSKVPRKRKREAQVKGEVLEAFRDTDTQGIIPKSKLFEGFEFFVAKAQDKPELEKLIVEYGGNKVQNFLNTTNYVIASDKNSIRIQNLIEKKDINIILPKWVLDCIKYEQILDFRPQYICHASSGLKFKFDNEFTKYGNSLNFFHKDQNEVFELAQKVSQYDITIMIKSLKNPWWSEFPENFIEELRSIPAYAFLGYTFYIPNIGLESELCKTIVLSRNGNLSQIPDENTTHFLCLVPDYYEEGNWSFIDKETFYALVKS</sequence>
<dbReference type="OrthoDB" id="206088at2759"/>
<dbReference type="GO" id="GO:0006297">
    <property type="term" value="P:nucleotide-excision repair, DNA gap filling"/>
    <property type="evidence" value="ECO:0007669"/>
    <property type="project" value="TreeGrafter"/>
</dbReference>
<dbReference type="InterPro" id="IPR016059">
    <property type="entry name" value="DNA_ligase_ATP-dep_CS"/>
</dbReference>
<evidence type="ECO:0000256" key="1">
    <source>
        <dbReference type="ARBA" id="ARBA00001946"/>
    </source>
</evidence>
<evidence type="ECO:0000256" key="7">
    <source>
        <dbReference type="ARBA" id="ARBA00022741"/>
    </source>
</evidence>
<keyword evidence="9 15" id="KW-0067">ATP-binding</keyword>
<dbReference type="InterPro" id="IPR012308">
    <property type="entry name" value="DNA_ligase_ATP-dep_N"/>
</dbReference>
<dbReference type="Pfam" id="PF01068">
    <property type="entry name" value="DNA_ligase_A_M"/>
    <property type="match status" value="1"/>
</dbReference>
<evidence type="ECO:0000256" key="9">
    <source>
        <dbReference type="ARBA" id="ARBA00022840"/>
    </source>
</evidence>
<keyword evidence="20" id="KW-1185">Reference proteome</keyword>
<dbReference type="SUPFAM" id="SSF56091">
    <property type="entry name" value="DNA ligase/mRNA capping enzyme, catalytic domain"/>
    <property type="match status" value="1"/>
</dbReference>
<comment type="subcellular location">
    <subcellularLocation>
        <location evidence="2">Nucleus</location>
    </subcellularLocation>
</comment>
<evidence type="ECO:0000313" key="19">
    <source>
        <dbReference type="EMBL" id="OMJ85786.1"/>
    </source>
</evidence>
<dbReference type="Pfam" id="PF04679">
    <property type="entry name" value="DNA_ligase_A_C"/>
    <property type="match status" value="1"/>
</dbReference>
<evidence type="ECO:0000259" key="17">
    <source>
        <dbReference type="PROSITE" id="PS50160"/>
    </source>
</evidence>
<dbReference type="Proteomes" id="UP000187209">
    <property type="component" value="Unassembled WGS sequence"/>
</dbReference>
<keyword evidence="11 15" id="KW-0233">DNA recombination</keyword>
<keyword evidence="6" id="KW-0677">Repeat</keyword>
<evidence type="ECO:0000256" key="11">
    <source>
        <dbReference type="ARBA" id="ARBA00023172"/>
    </source>
</evidence>
<dbReference type="CDD" id="cd07903">
    <property type="entry name" value="Adenylation_DNA_ligase_IV"/>
    <property type="match status" value="1"/>
</dbReference>
<dbReference type="PROSITE" id="PS00333">
    <property type="entry name" value="DNA_LIGASE_A2"/>
    <property type="match status" value="1"/>
</dbReference>
<dbReference type="Gene3D" id="3.30.470.30">
    <property type="entry name" value="DNA ligase/mRNA capping enzyme"/>
    <property type="match status" value="1"/>
</dbReference>
<feature type="domain" description="BRCT" evidence="18">
    <location>
        <begin position="641"/>
        <end position="728"/>
    </location>
</feature>
<dbReference type="Gene3D" id="2.40.50.140">
    <property type="entry name" value="Nucleic acid-binding proteins"/>
    <property type="match status" value="1"/>
</dbReference>
<keyword evidence="13" id="KW-0539">Nucleus</keyword>
<feature type="domain" description="ATP-dependent DNA ligase family profile" evidence="17">
    <location>
        <begin position="325"/>
        <end position="470"/>
    </location>
</feature>
<evidence type="ECO:0000256" key="4">
    <source>
        <dbReference type="ARBA" id="ARBA00022598"/>
    </source>
</evidence>
<dbReference type="Gene3D" id="3.40.50.10190">
    <property type="entry name" value="BRCT domain"/>
    <property type="match status" value="1"/>
</dbReference>
<comment type="caution">
    <text evidence="19">The sequence shown here is derived from an EMBL/GenBank/DDBJ whole genome shotgun (WGS) entry which is preliminary data.</text>
</comment>
<dbReference type="SUPFAM" id="SSF117018">
    <property type="entry name" value="ATP-dependent DNA ligase DNA-binding domain"/>
    <property type="match status" value="1"/>
</dbReference>
<dbReference type="GO" id="GO:0006303">
    <property type="term" value="P:double-strand break repair via nonhomologous end joining"/>
    <property type="evidence" value="ECO:0007669"/>
    <property type="project" value="TreeGrafter"/>
</dbReference>
<comment type="similarity">
    <text evidence="3 16">Belongs to the ATP-dependent DNA ligase family.</text>
</comment>
<dbReference type="InterPro" id="IPR029710">
    <property type="entry name" value="LIG4"/>
</dbReference>
<dbReference type="SMART" id="SM00292">
    <property type="entry name" value="BRCT"/>
    <property type="match status" value="1"/>
</dbReference>
<dbReference type="Pfam" id="PF16589">
    <property type="entry name" value="BRCT_2"/>
    <property type="match status" value="1"/>
</dbReference>
<comment type="cofactor">
    <cofactor evidence="1">
        <name>Mg(2+)</name>
        <dbReference type="ChEBI" id="CHEBI:18420"/>
    </cofactor>
</comment>
<evidence type="ECO:0000256" key="8">
    <source>
        <dbReference type="ARBA" id="ARBA00022763"/>
    </source>
</evidence>
<dbReference type="Gene3D" id="1.10.3260.10">
    <property type="entry name" value="DNA ligase, ATP-dependent, N-terminal domain"/>
    <property type="match status" value="1"/>
</dbReference>
<dbReference type="InterPro" id="IPR036420">
    <property type="entry name" value="BRCT_dom_sf"/>
</dbReference>
<dbReference type="InterPro" id="IPR000977">
    <property type="entry name" value="DNA_ligase_ATP-dep"/>
</dbReference>
<name>A0A1R2C9W1_9CILI</name>
<dbReference type="PROSITE" id="PS50172">
    <property type="entry name" value="BRCT"/>
    <property type="match status" value="1"/>
</dbReference>
<dbReference type="GO" id="GO:0032807">
    <property type="term" value="C:DNA ligase IV complex"/>
    <property type="evidence" value="ECO:0007669"/>
    <property type="project" value="TreeGrafter"/>
</dbReference>
<evidence type="ECO:0000259" key="18">
    <source>
        <dbReference type="PROSITE" id="PS50172"/>
    </source>
</evidence>
<dbReference type="PANTHER" id="PTHR45997:SF1">
    <property type="entry name" value="DNA LIGASE 4"/>
    <property type="match status" value="1"/>
</dbReference>
<dbReference type="SUPFAM" id="SSF50249">
    <property type="entry name" value="Nucleic acid-binding proteins"/>
    <property type="match status" value="1"/>
</dbReference>
<evidence type="ECO:0000256" key="2">
    <source>
        <dbReference type="ARBA" id="ARBA00004123"/>
    </source>
</evidence>
<evidence type="ECO:0000256" key="10">
    <source>
        <dbReference type="ARBA" id="ARBA00022842"/>
    </source>
</evidence>
<dbReference type="GO" id="GO:0003677">
    <property type="term" value="F:DNA binding"/>
    <property type="evidence" value="ECO:0007669"/>
    <property type="project" value="InterPro"/>
</dbReference>
<dbReference type="GO" id="GO:0003910">
    <property type="term" value="F:DNA ligase (ATP) activity"/>
    <property type="evidence" value="ECO:0007669"/>
    <property type="project" value="UniProtKB-EC"/>
</dbReference>
<keyword evidence="8 15" id="KW-0227">DNA damage</keyword>
<keyword evidence="4 15" id="KW-0436">Ligase</keyword>
<dbReference type="InterPro" id="IPR012340">
    <property type="entry name" value="NA-bd_OB-fold"/>
</dbReference>
<keyword evidence="5" id="KW-0479">Metal-binding</keyword>
<evidence type="ECO:0000256" key="14">
    <source>
        <dbReference type="ARBA" id="ARBA00034003"/>
    </source>
</evidence>
<accession>A0A1R2C9W1</accession>
<dbReference type="EMBL" id="MPUH01000225">
    <property type="protein sequence ID" value="OMJ85786.1"/>
    <property type="molecule type" value="Genomic_DNA"/>
</dbReference>
<dbReference type="PROSITE" id="PS00697">
    <property type="entry name" value="DNA_LIGASE_A1"/>
    <property type="match status" value="1"/>
</dbReference>
<evidence type="ECO:0000256" key="16">
    <source>
        <dbReference type="RuleBase" id="RU004196"/>
    </source>
</evidence>
<keyword evidence="12 15" id="KW-0234">DNA repair</keyword>
<comment type="catalytic activity">
    <reaction evidence="14 15">
        <text>ATP + (deoxyribonucleotide)n-3'-hydroxyl + 5'-phospho-(deoxyribonucleotide)m = (deoxyribonucleotide)n+m + AMP + diphosphate.</text>
        <dbReference type="EC" id="6.5.1.1"/>
    </reaction>
</comment>
<reference evidence="19 20" key="1">
    <citation type="submission" date="2016-11" db="EMBL/GenBank/DDBJ databases">
        <title>The macronuclear genome of Stentor coeruleus: a giant cell with tiny introns.</title>
        <authorList>
            <person name="Slabodnick M."/>
            <person name="Ruby J.G."/>
            <person name="Reiff S.B."/>
            <person name="Swart E.C."/>
            <person name="Gosai S."/>
            <person name="Prabakaran S."/>
            <person name="Witkowska E."/>
            <person name="Larue G.E."/>
            <person name="Fisher S."/>
            <person name="Freeman R.M."/>
            <person name="Gunawardena J."/>
            <person name="Chu W."/>
            <person name="Stover N.A."/>
            <person name="Gregory B.D."/>
            <person name="Nowacki M."/>
            <person name="Derisi J."/>
            <person name="Roy S.W."/>
            <person name="Marshall W.F."/>
            <person name="Sood P."/>
        </authorList>
    </citation>
    <scope>NUCLEOTIDE SEQUENCE [LARGE SCALE GENOMIC DNA]</scope>
    <source>
        <strain evidence="19">WM001</strain>
    </source>
</reference>
<evidence type="ECO:0000256" key="15">
    <source>
        <dbReference type="RuleBase" id="RU000617"/>
    </source>
</evidence>
<dbReference type="InterPro" id="IPR012310">
    <property type="entry name" value="DNA_ligase_ATP-dep_cent"/>
</dbReference>
<dbReference type="AlphaFoldDB" id="A0A1R2C9W1"/>
<dbReference type="SUPFAM" id="SSF52113">
    <property type="entry name" value="BRCT domain"/>
    <property type="match status" value="1"/>
</dbReference>
<dbReference type="InterPro" id="IPR044125">
    <property type="entry name" value="Adenylation_DNA_ligase_IV"/>
</dbReference>
<dbReference type="Pfam" id="PF04675">
    <property type="entry name" value="DNA_ligase_A_N"/>
    <property type="match status" value="1"/>
</dbReference>
<keyword evidence="10" id="KW-0460">Magnesium</keyword>
<dbReference type="EC" id="6.5.1.1" evidence="15"/>
<proteinExistence type="inferred from homology"/>
<dbReference type="InterPro" id="IPR036599">
    <property type="entry name" value="DNA_ligase_N_sf"/>
</dbReference>
<dbReference type="GO" id="GO:0005524">
    <property type="term" value="F:ATP binding"/>
    <property type="evidence" value="ECO:0007669"/>
    <property type="project" value="UniProtKB-KW"/>
</dbReference>
<evidence type="ECO:0000313" key="20">
    <source>
        <dbReference type="Proteomes" id="UP000187209"/>
    </source>
</evidence>
<keyword evidence="7 15" id="KW-0547">Nucleotide-binding</keyword>
<dbReference type="PROSITE" id="PS50160">
    <property type="entry name" value="DNA_LIGASE_A3"/>
    <property type="match status" value="1"/>
</dbReference>
<evidence type="ECO:0000256" key="12">
    <source>
        <dbReference type="ARBA" id="ARBA00023204"/>
    </source>
</evidence>
<evidence type="ECO:0000256" key="6">
    <source>
        <dbReference type="ARBA" id="ARBA00022737"/>
    </source>
</evidence>
<evidence type="ECO:0000256" key="3">
    <source>
        <dbReference type="ARBA" id="ARBA00007572"/>
    </source>
</evidence>
<dbReference type="GO" id="GO:0006310">
    <property type="term" value="P:DNA recombination"/>
    <property type="evidence" value="ECO:0007669"/>
    <property type="project" value="UniProtKB-KW"/>
</dbReference>
<organism evidence="19 20">
    <name type="scientific">Stentor coeruleus</name>
    <dbReference type="NCBI Taxonomy" id="5963"/>
    <lineage>
        <taxon>Eukaryota</taxon>
        <taxon>Sar</taxon>
        <taxon>Alveolata</taxon>
        <taxon>Ciliophora</taxon>
        <taxon>Postciliodesmatophora</taxon>
        <taxon>Heterotrichea</taxon>
        <taxon>Heterotrichida</taxon>
        <taxon>Stentoridae</taxon>
        <taxon>Stentor</taxon>
    </lineage>
</organism>
<dbReference type="NCBIfam" id="TIGR00574">
    <property type="entry name" value="dnl1"/>
    <property type="match status" value="1"/>
</dbReference>
<protein>
    <recommendedName>
        <fullName evidence="15">DNA ligase</fullName>
        <ecNumber evidence="15">6.5.1.1</ecNumber>
    </recommendedName>
</protein>
<dbReference type="CDD" id="cd07968">
    <property type="entry name" value="OBF_DNA_ligase_IV"/>
    <property type="match status" value="1"/>
</dbReference>
<dbReference type="GO" id="GO:0071897">
    <property type="term" value="P:DNA biosynthetic process"/>
    <property type="evidence" value="ECO:0007669"/>
    <property type="project" value="InterPro"/>
</dbReference>
<evidence type="ECO:0000256" key="13">
    <source>
        <dbReference type="ARBA" id="ARBA00023242"/>
    </source>
</evidence>
<gene>
    <name evidence="19" type="ORF">SteCoe_12774</name>
</gene>
<dbReference type="PANTHER" id="PTHR45997">
    <property type="entry name" value="DNA LIGASE 4"/>
    <property type="match status" value="1"/>
</dbReference>
<dbReference type="InterPro" id="IPR012309">
    <property type="entry name" value="DNA_ligase_ATP-dep_C"/>
</dbReference>